<evidence type="ECO:0000256" key="5">
    <source>
        <dbReference type="ARBA" id="ARBA00038359"/>
    </source>
</evidence>
<feature type="transmembrane region" description="Helical" evidence="6">
    <location>
        <begin position="92"/>
        <end position="115"/>
    </location>
</feature>
<evidence type="ECO:0000313" key="9">
    <source>
        <dbReference type="Proteomes" id="UP001215712"/>
    </source>
</evidence>
<feature type="domain" description="Rhodopsin" evidence="7">
    <location>
        <begin position="35"/>
        <end position="261"/>
    </location>
</feature>
<feature type="transmembrane region" description="Helical" evidence="6">
    <location>
        <begin position="51"/>
        <end position="72"/>
    </location>
</feature>
<dbReference type="Proteomes" id="UP001215712">
    <property type="component" value="Unassembled WGS sequence"/>
</dbReference>
<feature type="transmembrane region" description="Helical" evidence="6">
    <location>
        <begin position="197"/>
        <end position="216"/>
    </location>
</feature>
<comment type="similarity">
    <text evidence="5">Belongs to the SAT4 family.</text>
</comment>
<gene>
    <name evidence="8" type="ORF">N7493_009264</name>
</gene>
<comment type="subcellular location">
    <subcellularLocation>
        <location evidence="1">Membrane</location>
        <topology evidence="1">Multi-pass membrane protein</topology>
    </subcellularLocation>
</comment>
<accession>A0AAD6HG98</accession>
<reference evidence="8" key="2">
    <citation type="submission" date="2023-01" db="EMBL/GenBank/DDBJ databases">
        <authorList>
            <person name="Petersen C."/>
        </authorList>
    </citation>
    <scope>NUCLEOTIDE SEQUENCE</scope>
    <source>
        <strain evidence="8">IBT 17514</strain>
    </source>
</reference>
<keyword evidence="3 6" id="KW-1133">Transmembrane helix</keyword>
<dbReference type="InterPro" id="IPR049326">
    <property type="entry name" value="Rhodopsin_dom_fungi"/>
</dbReference>
<dbReference type="InterPro" id="IPR052337">
    <property type="entry name" value="SAT4-like"/>
</dbReference>
<evidence type="ECO:0000256" key="1">
    <source>
        <dbReference type="ARBA" id="ARBA00004141"/>
    </source>
</evidence>
<dbReference type="GO" id="GO:0016020">
    <property type="term" value="C:membrane"/>
    <property type="evidence" value="ECO:0007669"/>
    <property type="project" value="UniProtKB-SubCell"/>
</dbReference>
<evidence type="ECO:0000259" key="7">
    <source>
        <dbReference type="Pfam" id="PF20684"/>
    </source>
</evidence>
<feature type="transmembrane region" description="Helical" evidence="6">
    <location>
        <begin position="20"/>
        <end position="39"/>
    </location>
</feature>
<evidence type="ECO:0000256" key="2">
    <source>
        <dbReference type="ARBA" id="ARBA00022692"/>
    </source>
</evidence>
<keyword evidence="9" id="KW-1185">Reference proteome</keyword>
<protein>
    <recommendedName>
        <fullName evidence="7">Rhodopsin domain-containing protein</fullName>
    </recommendedName>
</protein>
<dbReference type="PANTHER" id="PTHR33048:SF42">
    <property type="entry name" value="INTEGRAL MEMBRANE PROTEIN"/>
    <property type="match status" value="1"/>
</dbReference>
<evidence type="ECO:0000256" key="6">
    <source>
        <dbReference type="SAM" id="Phobius"/>
    </source>
</evidence>
<feature type="transmembrane region" description="Helical" evidence="6">
    <location>
        <begin position="172"/>
        <end position="190"/>
    </location>
</feature>
<feature type="transmembrane region" description="Helical" evidence="6">
    <location>
        <begin position="127"/>
        <end position="152"/>
    </location>
</feature>
<dbReference type="Pfam" id="PF20684">
    <property type="entry name" value="Fung_rhodopsin"/>
    <property type="match status" value="1"/>
</dbReference>
<dbReference type="EMBL" id="JAQJAN010000013">
    <property type="protein sequence ID" value="KAJ5712796.1"/>
    <property type="molecule type" value="Genomic_DNA"/>
</dbReference>
<keyword evidence="4 6" id="KW-0472">Membrane</keyword>
<organism evidence="8 9">
    <name type="scientific">Penicillium malachiteum</name>
    <dbReference type="NCBI Taxonomy" id="1324776"/>
    <lineage>
        <taxon>Eukaryota</taxon>
        <taxon>Fungi</taxon>
        <taxon>Dikarya</taxon>
        <taxon>Ascomycota</taxon>
        <taxon>Pezizomycotina</taxon>
        <taxon>Eurotiomycetes</taxon>
        <taxon>Eurotiomycetidae</taxon>
        <taxon>Eurotiales</taxon>
        <taxon>Aspergillaceae</taxon>
        <taxon>Penicillium</taxon>
    </lineage>
</organism>
<dbReference type="AlphaFoldDB" id="A0AAD6HG98"/>
<dbReference type="PANTHER" id="PTHR33048">
    <property type="entry name" value="PTH11-LIKE INTEGRAL MEMBRANE PROTEIN (AFU_ORTHOLOGUE AFUA_5G11245)"/>
    <property type="match status" value="1"/>
</dbReference>
<evidence type="ECO:0000313" key="8">
    <source>
        <dbReference type="EMBL" id="KAJ5712796.1"/>
    </source>
</evidence>
<proteinExistence type="inferred from homology"/>
<evidence type="ECO:0000256" key="3">
    <source>
        <dbReference type="ARBA" id="ARBA00022989"/>
    </source>
</evidence>
<evidence type="ECO:0000256" key="4">
    <source>
        <dbReference type="ARBA" id="ARBA00023136"/>
    </source>
</evidence>
<keyword evidence="2 6" id="KW-0812">Transmembrane</keyword>
<comment type="caution">
    <text evidence="8">The sequence shown here is derived from an EMBL/GenBank/DDBJ whole genome shotgun (WGS) entry which is preliminary data.</text>
</comment>
<sequence>MGSNQQASYMEETRAPVVQGVMWVMAIVPLIFVGMRLYVRIFLKHIFGWDDFIIIIATGFLIAYAAVCQAATNVGLGRHLTFVEENPDNLISVALLCDIGEALAILACTLGKTSFAVTLLRIVVKRWMIIVLWFVIVTMNLVNVLTALFVFVQCKDPRHLWNPAIPSKSYSGAQDFVLALLPWTIVWNLQMRRKEKLGVAFAMSLGVFAGAASIVKTTYLVALSAKADFTWELAPLLYWAAVEDGLAITAASIPALKPLLMRIFPSSSANDNYNMISYPPKPANPKVFDNSQGEVKTDIVHPPSLDDRSSQTAILDPPLVCGKGDNGINYTRELSVTYTSSP</sequence>
<reference evidence="8" key="1">
    <citation type="journal article" date="2023" name="IMA Fungus">
        <title>Comparative genomic study of the Penicillium genus elucidates a diverse pangenome and 15 lateral gene transfer events.</title>
        <authorList>
            <person name="Petersen C."/>
            <person name="Sorensen T."/>
            <person name="Nielsen M.R."/>
            <person name="Sondergaard T.E."/>
            <person name="Sorensen J.L."/>
            <person name="Fitzpatrick D.A."/>
            <person name="Frisvad J.C."/>
            <person name="Nielsen K.L."/>
        </authorList>
    </citation>
    <scope>NUCLEOTIDE SEQUENCE</scope>
    <source>
        <strain evidence="8">IBT 17514</strain>
    </source>
</reference>
<name>A0AAD6HG98_9EURO</name>